<dbReference type="EMBL" id="KB030576">
    <property type="protein sequence ID" value="ELK14251.1"/>
    <property type="molecule type" value="Genomic_DNA"/>
</dbReference>
<keyword evidence="2" id="KW-0808">Transferase</keyword>
<dbReference type="InterPro" id="IPR052622">
    <property type="entry name" value="Glycosyltransferase_G1"/>
</dbReference>
<dbReference type="Proteomes" id="UP000010552">
    <property type="component" value="Unassembled WGS sequence"/>
</dbReference>
<reference evidence="3" key="1">
    <citation type="journal article" date="2013" name="Science">
        <title>Comparative analysis of bat genomes provides insight into the evolution of flight and immunity.</title>
        <authorList>
            <person name="Zhang G."/>
            <person name="Cowled C."/>
            <person name="Shi Z."/>
            <person name="Huang Z."/>
            <person name="Bishop-Lilly K.A."/>
            <person name="Fang X."/>
            <person name="Wynne J.W."/>
            <person name="Xiong Z."/>
            <person name="Baker M.L."/>
            <person name="Zhao W."/>
            <person name="Tachedjian M."/>
            <person name="Zhu Y."/>
            <person name="Zhou P."/>
            <person name="Jiang X."/>
            <person name="Ng J."/>
            <person name="Yang L."/>
            <person name="Wu L."/>
            <person name="Xiao J."/>
            <person name="Feng Y."/>
            <person name="Chen Y."/>
            <person name="Sun X."/>
            <person name="Zhang Y."/>
            <person name="Marsh G.A."/>
            <person name="Crameri G."/>
            <person name="Broder C.C."/>
            <person name="Frey K.G."/>
            <person name="Wang L.F."/>
            <person name="Wang J."/>
        </authorList>
    </citation>
    <scope>NUCLEOTIDE SEQUENCE [LARGE SCALE GENOMIC DNA]</scope>
</reference>
<proteinExistence type="predicted"/>
<name>L5KTI3_PTEAL</name>
<gene>
    <name evidence="2" type="ORF">PAL_GLEAN10008735</name>
</gene>
<dbReference type="GO" id="GO:0016740">
    <property type="term" value="F:transferase activity"/>
    <property type="evidence" value="ECO:0007669"/>
    <property type="project" value="UniProtKB-KW"/>
</dbReference>
<dbReference type="AlphaFoldDB" id="L5KTI3"/>
<keyword evidence="3" id="KW-1185">Reference proteome</keyword>
<dbReference type="SUPFAM" id="SSF53756">
    <property type="entry name" value="UDP-Glycosyltransferase/glycogen phosphorylase"/>
    <property type="match status" value="1"/>
</dbReference>
<accession>L5KTI3</accession>
<dbReference type="FunCoup" id="L5KTI3">
    <property type="interactions" value="6"/>
</dbReference>
<evidence type="ECO:0000313" key="2">
    <source>
        <dbReference type="EMBL" id="ELK14251.1"/>
    </source>
</evidence>
<feature type="region of interest" description="Disordered" evidence="1">
    <location>
        <begin position="82"/>
        <end position="112"/>
    </location>
</feature>
<dbReference type="PANTHER" id="PTHR46660">
    <property type="match status" value="1"/>
</dbReference>
<organism evidence="2 3">
    <name type="scientific">Pteropus alecto</name>
    <name type="common">Black flying fox</name>
    <dbReference type="NCBI Taxonomy" id="9402"/>
    <lineage>
        <taxon>Eukaryota</taxon>
        <taxon>Metazoa</taxon>
        <taxon>Chordata</taxon>
        <taxon>Craniata</taxon>
        <taxon>Vertebrata</taxon>
        <taxon>Euteleostomi</taxon>
        <taxon>Mammalia</taxon>
        <taxon>Eutheria</taxon>
        <taxon>Laurasiatheria</taxon>
        <taxon>Chiroptera</taxon>
        <taxon>Yinpterochiroptera</taxon>
        <taxon>Pteropodoidea</taxon>
        <taxon>Pteropodidae</taxon>
        <taxon>Pteropodinae</taxon>
        <taxon>Pteropus</taxon>
    </lineage>
</organism>
<dbReference type="PANTHER" id="PTHR46660:SF2">
    <property type="entry name" value="GLYCOSYLTRANSFERASE 1 DOMAIN-CONTAINING PROTEIN 1"/>
    <property type="match status" value="1"/>
</dbReference>
<sequence>MPSADRPELSRAWASLSPANVMDHLEAAGHACVLRDASDFDSQPDVADFIQAVGAEAALALHLYRGGRLLREAEFTVDIGRGHAPGGVPAGADSSGGEAEGDGGRPKKAAVTPSADATGLGIVTAPNAAFDWNTFLRRAEIRRSADEARVFLLVCGLRQVKDPLYLVDAFSAWHQEEPSVYMVIVGPEVQRRGTGRLVNVNLDLLQEGRTTQHTWCFRPVERDAAGTPPRLHGAPVLGLHGVLPENGYPRFRLHFAPAGRGKRVRVEGPPELAASLTAPRRAECHSAQLRVSSVLKCFLV</sequence>
<protein>
    <submittedName>
        <fullName evidence="2">Glycosyltransferase 1 domain-containing protein 1</fullName>
    </submittedName>
</protein>
<evidence type="ECO:0000313" key="3">
    <source>
        <dbReference type="Proteomes" id="UP000010552"/>
    </source>
</evidence>
<dbReference type="InParanoid" id="L5KTI3"/>
<evidence type="ECO:0000256" key="1">
    <source>
        <dbReference type="SAM" id="MobiDB-lite"/>
    </source>
</evidence>
<dbReference type="STRING" id="9402.L5KTI3"/>